<dbReference type="OrthoDB" id="9808437at2"/>
<dbReference type="InterPro" id="IPR023286">
    <property type="entry name" value="ABATE_dom_sf"/>
</dbReference>
<dbReference type="AlphaFoldDB" id="A0A1G7HE65"/>
<organism evidence="2 3">
    <name type="scientific">Rhodospira trueperi</name>
    <dbReference type="NCBI Taxonomy" id="69960"/>
    <lineage>
        <taxon>Bacteria</taxon>
        <taxon>Pseudomonadati</taxon>
        <taxon>Pseudomonadota</taxon>
        <taxon>Alphaproteobacteria</taxon>
        <taxon>Rhodospirillales</taxon>
        <taxon>Rhodospirillaceae</taxon>
        <taxon>Rhodospira</taxon>
    </lineage>
</organism>
<dbReference type="EMBL" id="FNAP01000020">
    <property type="protein sequence ID" value="SDE98651.1"/>
    <property type="molecule type" value="Genomic_DNA"/>
</dbReference>
<dbReference type="Proteomes" id="UP000199412">
    <property type="component" value="Unassembled WGS sequence"/>
</dbReference>
<reference evidence="2 3" key="1">
    <citation type="submission" date="2016-10" db="EMBL/GenBank/DDBJ databases">
        <authorList>
            <person name="de Groot N.N."/>
        </authorList>
    </citation>
    <scope>NUCLEOTIDE SEQUENCE [LARGE SCALE GENOMIC DNA]</scope>
    <source>
        <strain evidence="2 3">ATCC 700224</strain>
    </source>
</reference>
<dbReference type="STRING" id="69960.SAMN05421720_12015"/>
<evidence type="ECO:0000313" key="2">
    <source>
        <dbReference type="EMBL" id="SDE98651.1"/>
    </source>
</evidence>
<dbReference type="SUPFAM" id="SSF160904">
    <property type="entry name" value="Jann2411-like"/>
    <property type="match status" value="1"/>
</dbReference>
<sequence length="196" mass="21551">MQSWELHGLIGGHVVLDFVNTINDELKTRDRNALPDWPAALAWAELAGVLDDAERACLGAPRPDEDTDRELGALIAFRESLWRVLSAVAADRAPEGADLDAVAGTVRWGLDQATLASSDRAFRWTVPVESAGVATVRARLAVAVAEFLERGDLGRLRECGRCTGLYLDHGRGSGRRWCIMEVCGNRAKAERFRKKR</sequence>
<name>A0A1G7HE65_9PROT</name>
<dbReference type="PANTHER" id="PTHR35525">
    <property type="entry name" value="BLL6575 PROTEIN"/>
    <property type="match status" value="1"/>
</dbReference>
<feature type="domain" description="Zinc finger CGNR" evidence="1">
    <location>
        <begin position="155"/>
        <end position="196"/>
    </location>
</feature>
<accession>A0A1G7HE65</accession>
<gene>
    <name evidence="2" type="ORF">SAMN05421720_12015</name>
</gene>
<evidence type="ECO:0000313" key="3">
    <source>
        <dbReference type="Proteomes" id="UP000199412"/>
    </source>
</evidence>
<dbReference type="InterPro" id="IPR010852">
    <property type="entry name" value="ABATE"/>
</dbReference>
<dbReference type="Pfam" id="PF07336">
    <property type="entry name" value="ABATE"/>
    <property type="match status" value="1"/>
</dbReference>
<dbReference type="PANTHER" id="PTHR35525:SF3">
    <property type="entry name" value="BLL6575 PROTEIN"/>
    <property type="match status" value="1"/>
</dbReference>
<dbReference type="RefSeq" id="WP_092787965.1">
    <property type="nucleotide sequence ID" value="NZ_FNAP01000020.1"/>
</dbReference>
<dbReference type="Gene3D" id="1.10.3300.10">
    <property type="entry name" value="Jann2411-like domain"/>
    <property type="match status" value="1"/>
</dbReference>
<keyword evidence="3" id="KW-1185">Reference proteome</keyword>
<protein>
    <submittedName>
        <fullName evidence="2">Conserved protein containing a Zn-ribbon-like motif, possibly RNA-binding</fullName>
    </submittedName>
</protein>
<proteinExistence type="predicted"/>
<dbReference type="InterPro" id="IPR021005">
    <property type="entry name" value="Znf_CGNR"/>
</dbReference>
<evidence type="ECO:0000259" key="1">
    <source>
        <dbReference type="Pfam" id="PF11706"/>
    </source>
</evidence>
<dbReference type="Pfam" id="PF11706">
    <property type="entry name" value="zf-CGNR"/>
    <property type="match status" value="1"/>
</dbReference>